<sequence>MTVTLKQVEAFVRVADLGSFRRAADQLNTTQPNISARIAALESALGAVLMTRDAGSVRLTAKGRALLGPARHVLRGVEDMVGALGDTALVQGVLRLGVTEMIVHTWLGDFLKALKRRYPQVLVELTVDLSANLSTALFDRHLDLAFQSGPFSRAIGGMVDLGAYPMVWVAGVQIPLTPGVPLSMSELLAHPILTHARGTLPYDQLAAHVAAARHPGARLVPSSNLAACLQMVQDGFGVACLPRAMVADAVSAGRLVPLSYDWSPAPLRFAARYDAERAAAFVAEAATVAAQSAGRYGTSQDNKS</sequence>
<name>A0A5S3PLG6_9RHOB</name>
<dbReference type="InterPro" id="IPR005119">
    <property type="entry name" value="LysR_subst-bd"/>
</dbReference>
<dbReference type="SUPFAM" id="SSF53850">
    <property type="entry name" value="Periplasmic binding protein-like II"/>
    <property type="match status" value="1"/>
</dbReference>
<evidence type="ECO:0000313" key="6">
    <source>
        <dbReference type="EMBL" id="TMM55278.1"/>
    </source>
</evidence>
<keyword evidence="3" id="KW-0238">DNA-binding</keyword>
<organism evidence="6 7">
    <name type="scientific">Sulfitobacter sabulilitoris</name>
    <dbReference type="NCBI Taxonomy" id="2562655"/>
    <lineage>
        <taxon>Bacteria</taxon>
        <taxon>Pseudomonadati</taxon>
        <taxon>Pseudomonadota</taxon>
        <taxon>Alphaproteobacteria</taxon>
        <taxon>Rhodobacterales</taxon>
        <taxon>Roseobacteraceae</taxon>
        <taxon>Sulfitobacter</taxon>
    </lineage>
</organism>
<dbReference type="InterPro" id="IPR036388">
    <property type="entry name" value="WH-like_DNA-bd_sf"/>
</dbReference>
<evidence type="ECO:0000256" key="2">
    <source>
        <dbReference type="ARBA" id="ARBA00023015"/>
    </source>
</evidence>
<evidence type="ECO:0000256" key="1">
    <source>
        <dbReference type="ARBA" id="ARBA00009437"/>
    </source>
</evidence>
<accession>A0A5S3PLG6</accession>
<dbReference type="FunFam" id="1.10.10.10:FF:000001">
    <property type="entry name" value="LysR family transcriptional regulator"/>
    <property type="match status" value="1"/>
</dbReference>
<dbReference type="CDD" id="cd05466">
    <property type="entry name" value="PBP2_LTTR_substrate"/>
    <property type="match status" value="1"/>
</dbReference>
<dbReference type="PANTHER" id="PTHR30126:SF77">
    <property type="entry name" value="TRANSCRIPTIONAL REGULATORY PROTEIN"/>
    <property type="match status" value="1"/>
</dbReference>
<comment type="caution">
    <text evidence="6">The sequence shown here is derived from an EMBL/GenBank/DDBJ whole genome shotgun (WGS) entry which is preliminary data.</text>
</comment>
<dbReference type="Pfam" id="PF00126">
    <property type="entry name" value="HTH_1"/>
    <property type="match status" value="1"/>
</dbReference>
<gene>
    <name evidence="6" type="ORF">FDT80_06895</name>
</gene>
<dbReference type="Proteomes" id="UP000309550">
    <property type="component" value="Unassembled WGS sequence"/>
</dbReference>
<protein>
    <submittedName>
        <fullName evidence="6">LysR family transcriptional regulator</fullName>
    </submittedName>
</protein>
<dbReference type="OrthoDB" id="9791253at2"/>
<dbReference type="GO" id="GO:0000976">
    <property type="term" value="F:transcription cis-regulatory region binding"/>
    <property type="evidence" value="ECO:0007669"/>
    <property type="project" value="TreeGrafter"/>
</dbReference>
<feature type="domain" description="HTH lysR-type" evidence="5">
    <location>
        <begin position="3"/>
        <end position="60"/>
    </location>
</feature>
<dbReference type="Pfam" id="PF03466">
    <property type="entry name" value="LysR_substrate"/>
    <property type="match status" value="1"/>
</dbReference>
<evidence type="ECO:0000313" key="7">
    <source>
        <dbReference type="Proteomes" id="UP000309550"/>
    </source>
</evidence>
<dbReference type="PANTHER" id="PTHR30126">
    <property type="entry name" value="HTH-TYPE TRANSCRIPTIONAL REGULATOR"/>
    <property type="match status" value="1"/>
</dbReference>
<dbReference type="SUPFAM" id="SSF46785">
    <property type="entry name" value="Winged helix' DNA-binding domain"/>
    <property type="match status" value="1"/>
</dbReference>
<dbReference type="EMBL" id="VANS01000001">
    <property type="protein sequence ID" value="TMM55278.1"/>
    <property type="molecule type" value="Genomic_DNA"/>
</dbReference>
<proteinExistence type="inferred from homology"/>
<dbReference type="PROSITE" id="PS50931">
    <property type="entry name" value="HTH_LYSR"/>
    <property type="match status" value="1"/>
</dbReference>
<evidence type="ECO:0000259" key="5">
    <source>
        <dbReference type="PROSITE" id="PS50931"/>
    </source>
</evidence>
<dbReference type="InterPro" id="IPR036390">
    <property type="entry name" value="WH_DNA-bd_sf"/>
</dbReference>
<dbReference type="InterPro" id="IPR000847">
    <property type="entry name" value="LysR_HTH_N"/>
</dbReference>
<dbReference type="Gene3D" id="3.40.190.290">
    <property type="match status" value="1"/>
</dbReference>
<evidence type="ECO:0000256" key="3">
    <source>
        <dbReference type="ARBA" id="ARBA00023125"/>
    </source>
</evidence>
<comment type="similarity">
    <text evidence="1">Belongs to the LysR transcriptional regulatory family.</text>
</comment>
<keyword evidence="7" id="KW-1185">Reference proteome</keyword>
<dbReference type="GO" id="GO:0003700">
    <property type="term" value="F:DNA-binding transcription factor activity"/>
    <property type="evidence" value="ECO:0007669"/>
    <property type="project" value="InterPro"/>
</dbReference>
<evidence type="ECO:0000256" key="4">
    <source>
        <dbReference type="ARBA" id="ARBA00023163"/>
    </source>
</evidence>
<keyword evidence="4" id="KW-0804">Transcription</keyword>
<dbReference type="RefSeq" id="WP_138661447.1">
    <property type="nucleotide sequence ID" value="NZ_VANS01000001.1"/>
</dbReference>
<reference evidence="6 7" key="1">
    <citation type="submission" date="2019-05" db="EMBL/GenBank/DDBJ databases">
        <title>Sulfitobacter sabulilitoris sp. nov., isolated from a marine sand.</title>
        <authorList>
            <person name="Yoon J.-H."/>
        </authorList>
    </citation>
    <scope>NUCLEOTIDE SEQUENCE [LARGE SCALE GENOMIC DNA]</scope>
    <source>
        <strain evidence="6 7">HSMS-29</strain>
    </source>
</reference>
<keyword evidence="2" id="KW-0805">Transcription regulation</keyword>
<dbReference type="Gene3D" id="1.10.10.10">
    <property type="entry name" value="Winged helix-like DNA-binding domain superfamily/Winged helix DNA-binding domain"/>
    <property type="match status" value="1"/>
</dbReference>
<dbReference type="PRINTS" id="PR00039">
    <property type="entry name" value="HTHLYSR"/>
</dbReference>
<dbReference type="AlphaFoldDB" id="A0A5S3PLG6"/>